<sequence>MDRKSIFAWVKQSYGTAPEYLWQDTPWNAVLRNSESNKWYAIVMKIEESRLGIPGNQMIDILDIKCDPNLIGALRQRPGFFPGYHMNKNSWITILLDGTVQEEEIKNLIDLSYQLTQPKKKAKKVEIRK</sequence>
<dbReference type="RefSeq" id="WP_021634910.1">
    <property type="nucleotide sequence ID" value="NZ_JBKXRP010000031.1"/>
</dbReference>
<dbReference type="Proteomes" id="UP000260812">
    <property type="component" value="Unassembled WGS sequence"/>
</dbReference>
<proteinExistence type="predicted"/>
<dbReference type="AlphaFoldDB" id="A0A3E3HYK2"/>
<keyword evidence="1" id="KW-0238">DNA-binding</keyword>
<dbReference type="InterPro" id="IPR038056">
    <property type="entry name" value="YjbR-like_sf"/>
</dbReference>
<dbReference type="EMBL" id="QVLV01000020">
    <property type="protein sequence ID" value="RGE56892.1"/>
    <property type="molecule type" value="Genomic_DNA"/>
</dbReference>
<dbReference type="PANTHER" id="PTHR35145">
    <property type="entry name" value="CYTOPLASMIC PROTEIN-RELATED"/>
    <property type="match status" value="1"/>
</dbReference>
<keyword evidence="3" id="KW-1185">Reference proteome</keyword>
<organism evidence="1 3">
    <name type="scientific">Eisenbergiella massiliensis</name>
    <dbReference type="NCBI Taxonomy" id="1720294"/>
    <lineage>
        <taxon>Bacteria</taxon>
        <taxon>Bacillati</taxon>
        <taxon>Bacillota</taxon>
        <taxon>Clostridia</taxon>
        <taxon>Lachnospirales</taxon>
        <taxon>Lachnospiraceae</taxon>
        <taxon>Eisenbergiella</taxon>
    </lineage>
</organism>
<dbReference type="InterPro" id="IPR058532">
    <property type="entry name" value="YjbR/MT2646/Rv2570-like"/>
</dbReference>
<dbReference type="GeneID" id="97989512"/>
<evidence type="ECO:0000313" key="2">
    <source>
        <dbReference type="EMBL" id="RGE65685.1"/>
    </source>
</evidence>
<dbReference type="Gene3D" id="3.90.1150.30">
    <property type="match status" value="1"/>
</dbReference>
<dbReference type="SUPFAM" id="SSF142906">
    <property type="entry name" value="YjbR-like"/>
    <property type="match status" value="1"/>
</dbReference>
<dbReference type="Proteomes" id="UP000261166">
    <property type="component" value="Unassembled WGS sequence"/>
</dbReference>
<evidence type="ECO:0000313" key="3">
    <source>
        <dbReference type="Proteomes" id="UP000260812"/>
    </source>
</evidence>
<dbReference type="PANTHER" id="PTHR35145:SF1">
    <property type="entry name" value="CYTOPLASMIC PROTEIN"/>
    <property type="match status" value="1"/>
</dbReference>
<accession>A0A3E3HYK2</accession>
<comment type="caution">
    <text evidence="1">The sequence shown here is derived from an EMBL/GenBank/DDBJ whole genome shotgun (WGS) entry which is preliminary data.</text>
</comment>
<protein>
    <submittedName>
        <fullName evidence="1">MmcQ/YjbR family DNA-binding protein</fullName>
    </submittedName>
</protein>
<reference evidence="1 4" key="1">
    <citation type="submission" date="2018-08" db="EMBL/GenBank/DDBJ databases">
        <title>A genome reference for cultivated species of the human gut microbiota.</title>
        <authorList>
            <person name="Zou Y."/>
            <person name="Xue W."/>
            <person name="Luo G."/>
        </authorList>
    </citation>
    <scope>NUCLEOTIDE SEQUENCE [LARGE SCALE GENOMIC DNA]</scope>
    <source>
        <strain evidence="2 4">AF26-4BH</strain>
        <strain evidence="1">TF05-5AC</strain>
    </source>
</reference>
<gene>
    <name evidence="2" type="ORF">DWY69_25560</name>
    <name evidence="1" type="ORF">DXC51_22300</name>
</gene>
<dbReference type="EMBL" id="QVLU01000033">
    <property type="protein sequence ID" value="RGE65685.1"/>
    <property type="molecule type" value="Genomic_DNA"/>
</dbReference>
<dbReference type="OrthoDB" id="9789813at2"/>
<name>A0A3E3HYK2_9FIRM</name>
<evidence type="ECO:0000313" key="4">
    <source>
        <dbReference type="Proteomes" id="UP000261166"/>
    </source>
</evidence>
<dbReference type="InterPro" id="IPR007351">
    <property type="entry name" value="YjbR"/>
</dbReference>
<dbReference type="Pfam" id="PF04237">
    <property type="entry name" value="YjbR"/>
    <property type="match status" value="1"/>
</dbReference>
<evidence type="ECO:0000313" key="1">
    <source>
        <dbReference type="EMBL" id="RGE56892.1"/>
    </source>
</evidence>
<dbReference type="GO" id="GO:0003677">
    <property type="term" value="F:DNA binding"/>
    <property type="evidence" value="ECO:0007669"/>
    <property type="project" value="UniProtKB-KW"/>
</dbReference>